<evidence type="ECO:0000256" key="3">
    <source>
        <dbReference type="SAM" id="MobiDB-lite"/>
    </source>
</evidence>
<dbReference type="AlphaFoldDB" id="A0A086T623"/>
<keyword evidence="2" id="KW-0175">Coiled coil</keyword>
<dbReference type="GO" id="GO:0008270">
    <property type="term" value="F:zinc ion binding"/>
    <property type="evidence" value="ECO:0007669"/>
    <property type="project" value="UniProtKB-KW"/>
</dbReference>
<organism evidence="5 6">
    <name type="scientific">Hapsidospora chrysogenum (strain ATCC 11550 / CBS 779.69 / DSM 880 / IAM 14645 / JCM 23072 / IMI 49137)</name>
    <name type="common">Acremonium chrysogenum</name>
    <dbReference type="NCBI Taxonomy" id="857340"/>
    <lineage>
        <taxon>Eukaryota</taxon>
        <taxon>Fungi</taxon>
        <taxon>Dikarya</taxon>
        <taxon>Ascomycota</taxon>
        <taxon>Pezizomycotina</taxon>
        <taxon>Sordariomycetes</taxon>
        <taxon>Hypocreomycetidae</taxon>
        <taxon>Hypocreales</taxon>
        <taxon>Bionectriaceae</taxon>
        <taxon>Hapsidospora</taxon>
    </lineage>
</organism>
<feature type="zinc finger region" description="C3H1-type" evidence="1">
    <location>
        <begin position="413"/>
        <end position="441"/>
    </location>
</feature>
<dbReference type="Gene3D" id="4.10.1000.10">
    <property type="entry name" value="Zinc finger, CCCH-type"/>
    <property type="match status" value="1"/>
</dbReference>
<protein>
    <recommendedName>
        <fullName evidence="4">C3H1-type domain-containing protein</fullName>
    </recommendedName>
</protein>
<feature type="region of interest" description="Disordered" evidence="3">
    <location>
        <begin position="283"/>
        <end position="342"/>
    </location>
</feature>
<sequence length="511" mass="56802">MAKESAVLDFCQRFRTIQAQRETSDTLIKDLILYCERIETSLKSENLRLAKQVEDTKLDLADSIQSRRELQKRIEIFENEYARISQEHELFKSRNPYVTILIDGDGLIFQEQYVRQGIEGGKRAAYALRAAVADACSDFDPEIEISAKVVANLTGLARAMARDGCLDTPSDLKDFTLGFTQAKASFDFIDVGYGKERADSKIRENTRWHLQNQNCRQILLGISHDAGYAPFLDEILRDETTRRRVSVLEGVPPVRELVATGVHIFKIEEHLFRSDKLIDRTVNNGTHLSSSSTTAATTTKKTTTTTTTTTTNGAKATSPHTASATPFQPTLTPPLSTHAASPFSSYSTMAQKAAAKPASPPPQITIPLAPRSASAGTRKQPAAQQPKWNPGPRGLDKPIAVNQTVLEVVRKRKDNNKLCNNHFLRGPCAKGDSCTFVHHYRPTQDELDAIAWLSRLNPCTSGQDCEADDCIYGHHCPHMKDDVCAHPYCKFPVDAHPPGTKFKNPHIDKNF</sequence>
<gene>
    <name evidence="5" type="ORF">ACRE_043900</name>
</gene>
<dbReference type="Pfam" id="PF25543">
    <property type="entry name" value="zf-CCCH_tandem"/>
    <property type="match status" value="1"/>
</dbReference>
<dbReference type="STRING" id="857340.A0A086T623"/>
<keyword evidence="6" id="KW-1185">Reference proteome</keyword>
<dbReference type="Proteomes" id="UP000029964">
    <property type="component" value="Unassembled WGS sequence"/>
</dbReference>
<dbReference type="InterPro" id="IPR057683">
    <property type="entry name" value="DUF7923"/>
</dbReference>
<proteinExistence type="predicted"/>
<name>A0A086T623_HAPC1</name>
<evidence type="ECO:0000259" key="4">
    <source>
        <dbReference type="PROSITE" id="PS50103"/>
    </source>
</evidence>
<feature type="coiled-coil region" evidence="2">
    <location>
        <begin position="60"/>
        <end position="87"/>
    </location>
</feature>
<keyword evidence="1" id="KW-0479">Metal-binding</keyword>
<keyword evidence="1" id="KW-0862">Zinc</keyword>
<dbReference type="InterPro" id="IPR057654">
    <property type="entry name" value="Znf-CCCH_tandem"/>
</dbReference>
<evidence type="ECO:0000313" key="6">
    <source>
        <dbReference type="Proteomes" id="UP000029964"/>
    </source>
</evidence>
<dbReference type="InterPro" id="IPR000571">
    <property type="entry name" value="Znf_CCCH"/>
</dbReference>
<keyword evidence="1" id="KW-0863">Zinc-finger</keyword>
<dbReference type="PANTHER" id="PTHR37543">
    <property type="entry name" value="CCCH ZINC FINGER DNA BINDING PROTEIN (AFU_ORTHOLOGUE AFUA_5G12760)"/>
    <property type="match status" value="1"/>
</dbReference>
<dbReference type="Pfam" id="PF25542">
    <property type="entry name" value="zf-CCCH_12"/>
    <property type="match status" value="1"/>
</dbReference>
<reference evidence="6" key="1">
    <citation type="journal article" date="2014" name="Genome Announc.">
        <title>Genome sequence and annotation of Acremonium chrysogenum, producer of the beta-lactam antibiotic cephalosporin C.</title>
        <authorList>
            <person name="Terfehr D."/>
            <person name="Dahlmann T.A."/>
            <person name="Specht T."/>
            <person name="Zadra I."/>
            <person name="Kuernsteiner H."/>
            <person name="Kueck U."/>
        </authorList>
    </citation>
    <scope>NUCLEOTIDE SEQUENCE [LARGE SCALE GENOMIC DNA]</scope>
    <source>
        <strain evidence="6">ATCC 11550 / CBS 779.69 / DSM 880 / IAM 14645 / JCM 23072 / IMI 49137</strain>
    </source>
</reference>
<evidence type="ECO:0000256" key="1">
    <source>
        <dbReference type="PROSITE-ProRule" id="PRU00723"/>
    </source>
</evidence>
<dbReference type="EMBL" id="JPKY01000042">
    <property type="protein sequence ID" value="KFH44805.1"/>
    <property type="molecule type" value="Genomic_DNA"/>
</dbReference>
<feature type="region of interest" description="Disordered" evidence="3">
    <location>
        <begin position="356"/>
        <end position="397"/>
    </location>
</feature>
<feature type="compositionally biased region" description="Low complexity" evidence="3">
    <location>
        <begin position="289"/>
        <end position="318"/>
    </location>
</feature>
<feature type="compositionally biased region" description="Polar residues" evidence="3">
    <location>
        <begin position="374"/>
        <end position="387"/>
    </location>
</feature>
<dbReference type="Pfam" id="PF25540">
    <property type="entry name" value="DUF7923"/>
    <property type="match status" value="1"/>
</dbReference>
<accession>A0A086T623</accession>
<dbReference type="HOGENOM" id="CLU_031811_0_1_1"/>
<comment type="caution">
    <text evidence="5">The sequence shown here is derived from an EMBL/GenBank/DDBJ whole genome shotgun (WGS) entry which is preliminary data.</text>
</comment>
<feature type="compositionally biased region" description="Polar residues" evidence="3">
    <location>
        <begin position="319"/>
        <end position="342"/>
    </location>
</feature>
<dbReference type="PROSITE" id="PS50103">
    <property type="entry name" value="ZF_C3H1"/>
    <property type="match status" value="1"/>
</dbReference>
<evidence type="ECO:0000256" key="2">
    <source>
        <dbReference type="SAM" id="Coils"/>
    </source>
</evidence>
<evidence type="ECO:0000313" key="5">
    <source>
        <dbReference type="EMBL" id="KFH44805.1"/>
    </source>
</evidence>
<feature type="domain" description="C3H1-type" evidence="4">
    <location>
        <begin position="413"/>
        <end position="441"/>
    </location>
</feature>
<dbReference type="OrthoDB" id="3512845at2759"/>
<dbReference type="PANTHER" id="PTHR37543:SF1">
    <property type="entry name" value="CCCH ZINC FINGER DNA BINDING PROTEIN (AFU_ORTHOLOGUE AFUA_5G12760)"/>
    <property type="match status" value="1"/>
</dbReference>